<accession>A0ACD3AD87</accession>
<evidence type="ECO:0000313" key="1">
    <source>
        <dbReference type="EMBL" id="TFK63630.1"/>
    </source>
</evidence>
<protein>
    <submittedName>
        <fullName evidence="1">Uncharacterized protein</fullName>
    </submittedName>
</protein>
<dbReference type="EMBL" id="ML208513">
    <property type="protein sequence ID" value="TFK63630.1"/>
    <property type="molecule type" value="Genomic_DNA"/>
</dbReference>
<keyword evidence="2" id="KW-1185">Reference proteome</keyword>
<dbReference type="Proteomes" id="UP000308600">
    <property type="component" value="Unassembled WGS sequence"/>
</dbReference>
<organism evidence="1 2">
    <name type="scientific">Pluteus cervinus</name>
    <dbReference type="NCBI Taxonomy" id="181527"/>
    <lineage>
        <taxon>Eukaryota</taxon>
        <taxon>Fungi</taxon>
        <taxon>Dikarya</taxon>
        <taxon>Basidiomycota</taxon>
        <taxon>Agaricomycotina</taxon>
        <taxon>Agaricomycetes</taxon>
        <taxon>Agaricomycetidae</taxon>
        <taxon>Agaricales</taxon>
        <taxon>Pluteineae</taxon>
        <taxon>Pluteaceae</taxon>
        <taxon>Pluteus</taxon>
    </lineage>
</organism>
<gene>
    <name evidence="1" type="ORF">BDN72DRAFT_847432</name>
</gene>
<evidence type="ECO:0000313" key="2">
    <source>
        <dbReference type="Proteomes" id="UP000308600"/>
    </source>
</evidence>
<sequence length="495" mass="56517">MSSIYLTKAIHEILPFEVISHTFTYIDPNDPENGLLPMKLSLVCSTWRDIALATARVWTRVHVQIPKSTVTKELLESIKKWIVRSRRLPCRLYLEFSLRRSNELPLTFLSDFIGPIASRLEALSLRVPARFLNGFFEINPFEFPLLESFTLKFPTDDNSPLIPLTSLPPTAFSASVSLQRLDLSTGTSRLGLFTPQTVFPWHTLTYLKINDLSISAYDALDVFCLSTNLVHCELTMPGWRTEDFANGVGINIRPSPSGSSPYQPLCIHPDLQVLRLDVSCGVIEPFFSRLSLPKLQDLRITMRSGFGWEDLDIALRDFCSRRPIQGLKRFEVYGISLKGNSGTEPIFQFLSRNPAIETLRLEHCGVFNHDFMTKFIAKPRNKFLPKLKHIYVVDTYQGDYYHGMEREQEFVDRYERHDWTNDQTILSVLQSRSVKPGARSGRTRTAALERAAFSHGPTYSTNFQSESKKLQRSGLRLSILENSQQVEEGTDGWLI</sequence>
<proteinExistence type="predicted"/>
<reference evidence="1 2" key="1">
    <citation type="journal article" date="2019" name="Nat. Ecol. Evol.">
        <title>Megaphylogeny resolves global patterns of mushroom evolution.</title>
        <authorList>
            <person name="Varga T."/>
            <person name="Krizsan K."/>
            <person name="Foldi C."/>
            <person name="Dima B."/>
            <person name="Sanchez-Garcia M."/>
            <person name="Sanchez-Ramirez S."/>
            <person name="Szollosi G.J."/>
            <person name="Szarkandi J.G."/>
            <person name="Papp V."/>
            <person name="Albert L."/>
            <person name="Andreopoulos W."/>
            <person name="Angelini C."/>
            <person name="Antonin V."/>
            <person name="Barry K.W."/>
            <person name="Bougher N.L."/>
            <person name="Buchanan P."/>
            <person name="Buyck B."/>
            <person name="Bense V."/>
            <person name="Catcheside P."/>
            <person name="Chovatia M."/>
            <person name="Cooper J."/>
            <person name="Damon W."/>
            <person name="Desjardin D."/>
            <person name="Finy P."/>
            <person name="Geml J."/>
            <person name="Haridas S."/>
            <person name="Hughes K."/>
            <person name="Justo A."/>
            <person name="Karasinski D."/>
            <person name="Kautmanova I."/>
            <person name="Kiss B."/>
            <person name="Kocsube S."/>
            <person name="Kotiranta H."/>
            <person name="LaButti K.M."/>
            <person name="Lechner B.E."/>
            <person name="Liimatainen K."/>
            <person name="Lipzen A."/>
            <person name="Lukacs Z."/>
            <person name="Mihaltcheva S."/>
            <person name="Morgado L.N."/>
            <person name="Niskanen T."/>
            <person name="Noordeloos M.E."/>
            <person name="Ohm R.A."/>
            <person name="Ortiz-Santana B."/>
            <person name="Ovrebo C."/>
            <person name="Racz N."/>
            <person name="Riley R."/>
            <person name="Savchenko A."/>
            <person name="Shiryaev A."/>
            <person name="Soop K."/>
            <person name="Spirin V."/>
            <person name="Szebenyi C."/>
            <person name="Tomsovsky M."/>
            <person name="Tulloss R.E."/>
            <person name="Uehling J."/>
            <person name="Grigoriev I.V."/>
            <person name="Vagvolgyi C."/>
            <person name="Papp T."/>
            <person name="Martin F.M."/>
            <person name="Miettinen O."/>
            <person name="Hibbett D.S."/>
            <person name="Nagy L.G."/>
        </authorList>
    </citation>
    <scope>NUCLEOTIDE SEQUENCE [LARGE SCALE GENOMIC DNA]</scope>
    <source>
        <strain evidence="1 2">NL-1719</strain>
    </source>
</reference>
<name>A0ACD3AD87_9AGAR</name>